<dbReference type="GO" id="GO:0003723">
    <property type="term" value="F:RNA binding"/>
    <property type="evidence" value="ECO:0007669"/>
    <property type="project" value="UniProtKB-KW"/>
</dbReference>
<evidence type="ECO:0000256" key="1">
    <source>
        <dbReference type="ARBA" id="ARBA00010624"/>
    </source>
</evidence>
<comment type="subcellular location">
    <subcellularLocation>
        <location evidence="2">Nucleus</location>
    </subcellularLocation>
</comment>
<dbReference type="PANTHER" id="PTHR45922">
    <property type="entry name" value="CLEAVAGE AND POLYADENYLATION SPECIFICITY FACTOR SUBUNIT 2"/>
    <property type="match status" value="1"/>
</dbReference>
<reference evidence="4" key="2">
    <citation type="submission" date="2014-07" db="EMBL/GenBank/DDBJ databases">
        <authorList>
            <person name="Hull J."/>
        </authorList>
    </citation>
    <scope>NUCLEOTIDE SEQUENCE</scope>
</reference>
<protein>
    <recommendedName>
        <fullName evidence="2">Cleavage and polyadenylation specificity factor subunit 2</fullName>
    </recommendedName>
    <alternativeName>
        <fullName evidence="2">Cleavage and polyadenylation specificity factor 100 kDa subunit</fullName>
    </alternativeName>
</protein>
<keyword evidence="2" id="KW-0507">mRNA processing</keyword>
<evidence type="ECO:0000259" key="3">
    <source>
        <dbReference type="Pfam" id="PF13299"/>
    </source>
</evidence>
<proteinExistence type="inferred from homology"/>
<keyword evidence="2" id="KW-0694">RNA-binding</keyword>
<dbReference type="Pfam" id="PF13299">
    <property type="entry name" value="CPSF100_C"/>
    <property type="match status" value="1"/>
</dbReference>
<dbReference type="GO" id="GO:0005847">
    <property type="term" value="C:mRNA cleavage and polyadenylation specificity factor complex"/>
    <property type="evidence" value="ECO:0007669"/>
    <property type="project" value="InterPro"/>
</dbReference>
<dbReference type="GO" id="GO:0006398">
    <property type="term" value="P:mRNA 3'-end processing by stem-loop binding and cleavage"/>
    <property type="evidence" value="ECO:0007669"/>
    <property type="project" value="InterPro"/>
</dbReference>
<dbReference type="EMBL" id="GBHO01039674">
    <property type="protein sequence ID" value="JAG03930.1"/>
    <property type="molecule type" value="Transcribed_RNA"/>
</dbReference>
<feature type="domain" description="Cleavage and polyadenylation specificity factor 2 C-terminal" evidence="3">
    <location>
        <begin position="41"/>
        <end position="121"/>
    </location>
</feature>
<organism evidence="4">
    <name type="scientific">Lygus hesperus</name>
    <name type="common">Western plant bug</name>
    <dbReference type="NCBI Taxonomy" id="30085"/>
    <lineage>
        <taxon>Eukaryota</taxon>
        <taxon>Metazoa</taxon>
        <taxon>Ecdysozoa</taxon>
        <taxon>Arthropoda</taxon>
        <taxon>Hexapoda</taxon>
        <taxon>Insecta</taxon>
        <taxon>Pterygota</taxon>
        <taxon>Neoptera</taxon>
        <taxon>Paraneoptera</taxon>
        <taxon>Hemiptera</taxon>
        <taxon>Heteroptera</taxon>
        <taxon>Panheteroptera</taxon>
        <taxon>Cimicomorpha</taxon>
        <taxon>Miridae</taxon>
        <taxon>Mirini</taxon>
        <taxon>Lygus</taxon>
    </lineage>
</organism>
<sequence>MQVSIAPTDAYLTKNPAQDQLPILLPLSSATSDGVVQPSRLDTILQQKYDRPSIFIGDLRLSDLQSALVRYGIPVFLQHGILFCGADGLVTIRRTPDQCFAIEGILSDTLYRVRDILYNQFQIV</sequence>
<accession>A0A0A9WGD9</accession>
<dbReference type="InterPro" id="IPR025069">
    <property type="entry name" value="Cpsf2_C"/>
</dbReference>
<evidence type="ECO:0000313" key="4">
    <source>
        <dbReference type="EMBL" id="JAG03930.1"/>
    </source>
</evidence>
<keyword evidence="2" id="KW-0539">Nucleus</keyword>
<gene>
    <name evidence="4" type="primary">cpsf2</name>
    <name evidence="4" type="ORF">CM83_100960</name>
</gene>
<dbReference type="InterPro" id="IPR027075">
    <property type="entry name" value="CPSF2"/>
</dbReference>
<comment type="similarity">
    <text evidence="1 2">Belongs to the metallo-beta-lactamase superfamily. RNA-metabolizing metallo-beta-lactamase-like family. CPSF2/YSH1 subfamily.</text>
</comment>
<dbReference type="PANTHER" id="PTHR45922:SF1">
    <property type="entry name" value="CLEAVAGE AND POLYADENYLATION SPECIFICITY FACTOR SUBUNIT 2"/>
    <property type="match status" value="1"/>
</dbReference>
<reference evidence="4" key="1">
    <citation type="journal article" date="2014" name="PLoS ONE">
        <title>Transcriptome-Based Identification of ABC Transporters in the Western Tarnished Plant Bug Lygus hesperus.</title>
        <authorList>
            <person name="Hull J.J."/>
            <person name="Chaney K."/>
            <person name="Geib S.M."/>
            <person name="Fabrick J.A."/>
            <person name="Brent C.S."/>
            <person name="Walsh D."/>
            <person name="Lavine L.C."/>
        </authorList>
    </citation>
    <scope>NUCLEOTIDE SEQUENCE</scope>
</reference>
<name>A0A0A9WGD9_LYGHE</name>
<evidence type="ECO:0000256" key="2">
    <source>
        <dbReference type="RuleBase" id="RU365006"/>
    </source>
</evidence>
<dbReference type="AlphaFoldDB" id="A0A0A9WGD9"/>